<dbReference type="AlphaFoldDB" id="A0A1Y5TE64"/>
<dbReference type="Pfam" id="PF01381">
    <property type="entry name" value="HTH_3"/>
    <property type="match status" value="1"/>
</dbReference>
<keyword evidence="3" id="KW-0029">Amino-acid transport</keyword>
<dbReference type="InterPro" id="IPR028081">
    <property type="entry name" value="Leu-bd"/>
</dbReference>
<dbReference type="PANTHER" id="PTHR30483:SF6">
    <property type="entry name" value="PERIPLASMIC BINDING PROTEIN OF ABC TRANSPORTER FOR NATURAL AMINO ACIDS"/>
    <property type="match status" value="1"/>
</dbReference>
<protein>
    <recommendedName>
        <fullName evidence="4">HTH cro/C1-type domain-containing protein</fullName>
    </recommendedName>
</protein>
<dbReference type="Proteomes" id="UP000193900">
    <property type="component" value="Unassembled WGS sequence"/>
</dbReference>
<dbReference type="InterPro" id="IPR001387">
    <property type="entry name" value="Cro/C1-type_HTH"/>
</dbReference>
<gene>
    <name evidence="5" type="ORF">ROA7023_02901</name>
</gene>
<dbReference type="SUPFAM" id="SSF47413">
    <property type="entry name" value="lambda repressor-like DNA-binding domains"/>
    <property type="match status" value="1"/>
</dbReference>
<dbReference type="CDD" id="cd00093">
    <property type="entry name" value="HTH_XRE"/>
    <property type="match status" value="1"/>
</dbReference>
<sequence>MRIARLRRKLTLRQMALDLGVHRTTYGRLENGDPGVSMGLYSQALFLLGLGTPFDDLADPNNDTEGQRLDVSRLPRIRDAGLSAARLRPAIGSSDEPVLRIGVLGVMSGPAAAWGLVSRYCAEATAEMYNDAGGVEIGKQKYRIEIVSFDDRFDPFRSTAGARWLTEEKGIKYVIGPNVEQTITAAIPIAERKSAMLFPYSFTRSLYSLPRENSVLAQVAGYQAVPIIYDYLKQTKGAESISIVAPRTPEGLRQRNDTVSIAGQCRLRMLSCEGTYVSGSADIEEALGRALRTTPDILALSNVAPNDATRLIRRARELGFGGYITTESAQDVDLLTRTVGSDGDGLIMLGGASPPDKRTQRMRDFIARFNRLAGAWNDEAGTKAHTLEIILGTLQIASERALHDTSLFKAAIPDFSSDNPFFSGRTQLNYRGSSHFNQKRQIALPLVVNEISGGNLKTLLVRQPEEYMV</sequence>
<dbReference type="Pfam" id="PF13458">
    <property type="entry name" value="Peripla_BP_6"/>
    <property type="match status" value="1"/>
</dbReference>
<dbReference type="SMART" id="SM00530">
    <property type="entry name" value="HTH_XRE"/>
    <property type="match status" value="1"/>
</dbReference>
<dbReference type="InterPro" id="IPR010982">
    <property type="entry name" value="Lambda_DNA-bd_dom_sf"/>
</dbReference>
<keyword evidence="6" id="KW-1185">Reference proteome</keyword>
<dbReference type="EMBL" id="FWFZ01000015">
    <property type="protein sequence ID" value="SLN62004.1"/>
    <property type="molecule type" value="Genomic_DNA"/>
</dbReference>
<evidence type="ECO:0000256" key="1">
    <source>
        <dbReference type="ARBA" id="ARBA00010062"/>
    </source>
</evidence>
<dbReference type="SUPFAM" id="SSF53822">
    <property type="entry name" value="Periplasmic binding protein-like I"/>
    <property type="match status" value="1"/>
</dbReference>
<evidence type="ECO:0000259" key="4">
    <source>
        <dbReference type="PROSITE" id="PS50943"/>
    </source>
</evidence>
<dbReference type="GO" id="GO:0003677">
    <property type="term" value="F:DNA binding"/>
    <property type="evidence" value="ECO:0007669"/>
    <property type="project" value="InterPro"/>
</dbReference>
<name>A0A1Y5TE64_9RHOB</name>
<evidence type="ECO:0000313" key="6">
    <source>
        <dbReference type="Proteomes" id="UP000193900"/>
    </source>
</evidence>
<dbReference type="Gene3D" id="3.40.50.2300">
    <property type="match status" value="2"/>
</dbReference>
<dbReference type="Gene3D" id="1.10.260.40">
    <property type="entry name" value="lambda repressor-like DNA-binding domains"/>
    <property type="match status" value="1"/>
</dbReference>
<dbReference type="InterPro" id="IPR051010">
    <property type="entry name" value="BCAA_transport"/>
</dbReference>
<accession>A0A1Y5TE64</accession>
<reference evidence="5 6" key="1">
    <citation type="submission" date="2017-03" db="EMBL/GenBank/DDBJ databases">
        <authorList>
            <person name="Afonso C.L."/>
            <person name="Miller P.J."/>
            <person name="Scott M.A."/>
            <person name="Spackman E."/>
            <person name="Goraichik I."/>
            <person name="Dimitrov K.M."/>
            <person name="Suarez D.L."/>
            <person name="Swayne D.E."/>
        </authorList>
    </citation>
    <scope>NUCLEOTIDE SEQUENCE [LARGE SCALE GENOMIC DNA]</scope>
    <source>
        <strain evidence="5 6">CECT 7023</strain>
    </source>
</reference>
<dbReference type="PANTHER" id="PTHR30483">
    <property type="entry name" value="LEUCINE-SPECIFIC-BINDING PROTEIN"/>
    <property type="match status" value="1"/>
</dbReference>
<keyword evidence="3" id="KW-0813">Transport</keyword>
<evidence type="ECO:0000313" key="5">
    <source>
        <dbReference type="EMBL" id="SLN62004.1"/>
    </source>
</evidence>
<comment type="similarity">
    <text evidence="1">Belongs to the leucine-binding protein family.</text>
</comment>
<feature type="domain" description="HTH cro/C1-type" evidence="4">
    <location>
        <begin position="1"/>
        <end position="32"/>
    </location>
</feature>
<proteinExistence type="inferred from homology"/>
<dbReference type="GO" id="GO:0006865">
    <property type="term" value="P:amino acid transport"/>
    <property type="evidence" value="ECO:0007669"/>
    <property type="project" value="UniProtKB-KW"/>
</dbReference>
<keyword evidence="2" id="KW-0732">Signal</keyword>
<dbReference type="PROSITE" id="PS50943">
    <property type="entry name" value="HTH_CROC1"/>
    <property type="match status" value="1"/>
</dbReference>
<evidence type="ECO:0000256" key="3">
    <source>
        <dbReference type="ARBA" id="ARBA00022970"/>
    </source>
</evidence>
<evidence type="ECO:0000256" key="2">
    <source>
        <dbReference type="ARBA" id="ARBA00022729"/>
    </source>
</evidence>
<dbReference type="InterPro" id="IPR028082">
    <property type="entry name" value="Peripla_BP_I"/>
</dbReference>
<organism evidence="5 6">
    <name type="scientific">Roseisalinus antarcticus</name>
    <dbReference type="NCBI Taxonomy" id="254357"/>
    <lineage>
        <taxon>Bacteria</taxon>
        <taxon>Pseudomonadati</taxon>
        <taxon>Pseudomonadota</taxon>
        <taxon>Alphaproteobacteria</taxon>
        <taxon>Rhodobacterales</taxon>
        <taxon>Roseobacteraceae</taxon>
        <taxon>Roseisalinus</taxon>
    </lineage>
</organism>